<dbReference type="EMBL" id="JARK01000323">
    <property type="protein sequence ID" value="EYC38344.1"/>
    <property type="molecule type" value="Genomic_DNA"/>
</dbReference>
<evidence type="ECO:0000313" key="2">
    <source>
        <dbReference type="Proteomes" id="UP000024635"/>
    </source>
</evidence>
<evidence type="ECO:0000313" key="1">
    <source>
        <dbReference type="EMBL" id="EYC38344.1"/>
    </source>
</evidence>
<gene>
    <name evidence="1" type="primary">Acey_s0723.g1839</name>
    <name evidence="1" type="ORF">Y032_0723g1839</name>
</gene>
<sequence length="70" mass="8426">MTRYQQISRHTAGLLKHMMEELKERSELQNAELELENLNPTILKDKEIWLRKLFYVQESGTFLMLYTAPR</sequence>
<proteinExistence type="predicted"/>
<keyword evidence="2" id="KW-1185">Reference proteome</keyword>
<comment type="caution">
    <text evidence="1">The sequence shown here is derived from an EMBL/GenBank/DDBJ whole genome shotgun (WGS) entry which is preliminary data.</text>
</comment>
<protein>
    <submittedName>
        <fullName evidence="1">Uncharacterized protein</fullName>
    </submittedName>
</protein>
<accession>A0A016WES3</accession>
<reference evidence="2" key="1">
    <citation type="journal article" date="2015" name="Nat. Genet.">
        <title>The genome and transcriptome of the zoonotic hookworm Ancylostoma ceylanicum identify infection-specific gene families.</title>
        <authorList>
            <person name="Schwarz E.M."/>
            <person name="Hu Y."/>
            <person name="Antoshechkin I."/>
            <person name="Miller M.M."/>
            <person name="Sternberg P.W."/>
            <person name="Aroian R.V."/>
        </authorList>
    </citation>
    <scope>NUCLEOTIDE SEQUENCE</scope>
    <source>
        <strain evidence="2">HY135</strain>
    </source>
</reference>
<name>A0A016WES3_9BILA</name>
<dbReference type="AlphaFoldDB" id="A0A016WES3"/>
<dbReference type="Proteomes" id="UP000024635">
    <property type="component" value="Unassembled WGS sequence"/>
</dbReference>
<organism evidence="1 2">
    <name type="scientific">Ancylostoma ceylanicum</name>
    <dbReference type="NCBI Taxonomy" id="53326"/>
    <lineage>
        <taxon>Eukaryota</taxon>
        <taxon>Metazoa</taxon>
        <taxon>Ecdysozoa</taxon>
        <taxon>Nematoda</taxon>
        <taxon>Chromadorea</taxon>
        <taxon>Rhabditida</taxon>
        <taxon>Rhabditina</taxon>
        <taxon>Rhabditomorpha</taxon>
        <taxon>Strongyloidea</taxon>
        <taxon>Ancylostomatidae</taxon>
        <taxon>Ancylostomatinae</taxon>
        <taxon>Ancylostoma</taxon>
    </lineage>
</organism>